<evidence type="ECO:0000313" key="6">
    <source>
        <dbReference type="Proteomes" id="UP000295756"/>
    </source>
</evidence>
<keyword evidence="6" id="KW-1185">Reference proteome</keyword>
<reference evidence="5 6" key="1">
    <citation type="submission" date="2019-03" db="EMBL/GenBank/DDBJ databases">
        <title>Complete Genome Sequence of Leuconostoc kimchii strain NKJ218 Isolated from Homemade Kimchi.</title>
        <authorList>
            <person name="Jung J.Y."/>
            <person name="Jin H.M."/>
            <person name="Jung J.-W."/>
            <person name="Lee S.-Y."/>
            <person name="Ryu B.-G."/>
            <person name="Han S.-S."/>
            <person name="Kang H.K."/>
            <person name="Choi H.W."/>
            <person name="Chung E.J."/>
            <person name="Choi K.-M."/>
        </authorList>
    </citation>
    <scope>NUCLEOTIDE SEQUENCE [LARGE SCALE GENOMIC DNA]</scope>
    <source>
        <strain evidence="5 6">NKJ218</strain>
    </source>
</reference>
<evidence type="ECO:0000313" key="5">
    <source>
        <dbReference type="EMBL" id="QBR48002.1"/>
    </source>
</evidence>
<feature type="domain" description="CHY-type" evidence="4">
    <location>
        <begin position="8"/>
        <end position="85"/>
    </location>
</feature>
<keyword evidence="3" id="KW-0862">Zinc</keyword>
<dbReference type="Pfam" id="PF05495">
    <property type="entry name" value="zf-CHY"/>
    <property type="match status" value="1"/>
</dbReference>
<dbReference type="Proteomes" id="UP000295756">
    <property type="component" value="Chromosome"/>
</dbReference>
<protein>
    <recommendedName>
        <fullName evidence="4">CHY-type domain-containing protein</fullName>
    </recommendedName>
</protein>
<sequence length="100" mass="11585">MSEIIGLAIDDAGRCQHWHQSVDIIANKCRACQKYFACYLCHHAIMTHQFEPMPMSQISVMCGICHLKMTGNDYIQQTNCPTCHHQFNPQCHLHKDIYFC</sequence>
<evidence type="ECO:0000256" key="1">
    <source>
        <dbReference type="ARBA" id="ARBA00022723"/>
    </source>
</evidence>
<dbReference type="PIRSF" id="PIRSF017292">
    <property type="entry name" value="UCP017292_Znf_CHY"/>
    <property type="match status" value="1"/>
</dbReference>
<dbReference type="InterPro" id="IPR016694">
    <property type="entry name" value="UCP017292"/>
</dbReference>
<dbReference type="PROSITE" id="PS51266">
    <property type="entry name" value="ZF_CHY"/>
    <property type="match status" value="1"/>
</dbReference>
<dbReference type="InterPro" id="IPR008913">
    <property type="entry name" value="Znf_CHY"/>
</dbReference>
<keyword evidence="1" id="KW-0479">Metal-binding</keyword>
<evidence type="ECO:0000259" key="4">
    <source>
        <dbReference type="PROSITE" id="PS51266"/>
    </source>
</evidence>
<dbReference type="SUPFAM" id="SSF161219">
    <property type="entry name" value="CHY zinc finger-like"/>
    <property type="match status" value="1"/>
</dbReference>
<evidence type="ECO:0000256" key="3">
    <source>
        <dbReference type="ARBA" id="ARBA00022833"/>
    </source>
</evidence>
<organism evidence="5 6">
    <name type="scientific">Leuconostoc kimchii</name>
    <dbReference type="NCBI Taxonomy" id="136609"/>
    <lineage>
        <taxon>Bacteria</taxon>
        <taxon>Bacillati</taxon>
        <taxon>Bacillota</taxon>
        <taxon>Bacilli</taxon>
        <taxon>Lactobacillales</taxon>
        <taxon>Lactobacillaceae</taxon>
        <taxon>Leuconostoc</taxon>
    </lineage>
</organism>
<gene>
    <name evidence="5" type="ORF">EW139_07625</name>
</gene>
<evidence type="ECO:0000256" key="2">
    <source>
        <dbReference type="ARBA" id="ARBA00022771"/>
    </source>
</evidence>
<proteinExistence type="predicted"/>
<dbReference type="EMBL" id="CP037939">
    <property type="protein sequence ID" value="QBR48002.1"/>
    <property type="molecule type" value="Genomic_DNA"/>
</dbReference>
<dbReference type="InterPro" id="IPR037274">
    <property type="entry name" value="Znf_CHY_sf"/>
</dbReference>
<keyword evidence="2" id="KW-0863">Zinc-finger</keyword>
<name>A0ABX5SKW1_9LACO</name>
<accession>A0ABX5SKW1</accession>